<keyword evidence="3" id="KW-1185">Reference proteome</keyword>
<reference evidence="2 3" key="1">
    <citation type="journal article" date="2003" name="Cell">
        <title>Origins of highly mosaic mycobacteriophage genomes.</title>
        <authorList>
            <person name="Pedulla M.L."/>
            <person name="Ford M.E."/>
            <person name="Houtz J.M."/>
            <person name="Karthikeyan T."/>
            <person name="Wadsworth C."/>
            <person name="Lewis J.A."/>
            <person name="Jacobs-Sera D."/>
            <person name="Falbo J."/>
            <person name="Gross J."/>
            <person name="Pannunzio N.R."/>
            <person name="Brucker W."/>
            <person name="Kumar V."/>
            <person name="Kandasamy J."/>
            <person name="Keenan L."/>
            <person name="Bardarov S."/>
            <person name="Kriakov J."/>
            <person name="Lawrence J.G."/>
            <person name="Jacobs W.R. Jr."/>
            <person name="Hendrix R.W."/>
            <person name="Hatfull G.F."/>
        </authorList>
    </citation>
    <scope>NUCLEOTIDE SEQUENCE</scope>
</reference>
<gene>
    <name evidence="2" type="primary">13</name>
    <name evidence="2" type="ORF">PBI_BARNYARD_13</name>
</gene>
<evidence type="ECO:0000256" key="1">
    <source>
        <dbReference type="SAM" id="MobiDB-lite"/>
    </source>
</evidence>
<protein>
    <submittedName>
        <fullName evidence="2">Uncharacterized protein</fullName>
    </submittedName>
</protein>
<accession>Q856F9</accession>
<dbReference type="Proteomes" id="UP000000731">
    <property type="component" value="Segment"/>
</dbReference>
<organism evidence="2 3">
    <name type="scientific">Mycobacterium phage Barnyard</name>
    <dbReference type="NCBI Taxonomy" id="205880"/>
    <lineage>
        <taxon>Viruses</taxon>
        <taxon>Duplodnaviria</taxon>
        <taxon>Heunggongvirae</taxon>
        <taxon>Uroviricota</taxon>
        <taxon>Caudoviricetes</taxon>
        <taxon>Barnyardvirus</taxon>
        <taxon>Barnyardvirus barnyard</taxon>
    </lineage>
</organism>
<dbReference type="RefSeq" id="NP_818551.1">
    <property type="nucleotide sequence ID" value="NC_004689.1"/>
</dbReference>
<dbReference type="EMBL" id="AY129339">
    <property type="protein sequence ID" value="AAN02067.1"/>
    <property type="molecule type" value="Genomic_DNA"/>
</dbReference>
<proteinExistence type="predicted"/>
<evidence type="ECO:0000313" key="3">
    <source>
        <dbReference type="Proteomes" id="UP000000731"/>
    </source>
</evidence>
<feature type="region of interest" description="Disordered" evidence="1">
    <location>
        <begin position="18"/>
        <end position="66"/>
    </location>
</feature>
<name>Q856F9_9CAUD</name>
<dbReference type="KEGG" id="vg:1260222"/>
<feature type="compositionally biased region" description="Basic residues" evidence="1">
    <location>
        <begin position="37"/>
        <end position="55"/>
    </location>
</feature>
<sequence length="120" mass="13691">MMAYKMTAKRRAALRKAQLASARKRRKGGRAKSTYRAVKRSNAAKRSYARKHYKGRGGISRQASDMYHSRGAYSRNWRGRKYGKTAKRVNKVATVAVFGHPTNAAMLAGSKFRGRKRKRR</sequence>
<evidence type="ECO:0000313" key="2">
    <source>
        <dbReference type="EMBL" id="AAN02067.1"/>
    </source>
</evidence>